<feature type="transmembrane region" description="Helical" evidence="7">
    <location>
        <begin position="318"/>
        <end position="336"/>
    </location>
</feature>
<feature type="transmembrane region" description="Helical" evidence="7">
    <location>
        <begin position="220"/>
        <end position="241"/>
    </location>
</feature>
<dbReference type="PANTHER" id="PTHR10414">
    <property type="entry name" value="ETHANOLAMINEPHOSPHOTRANSFERASE"/>
    <property type="match status" value="1"/>
</dbReference>
<accession>A0ABN9PMI1</accession>
<dbReference type="Gene3D" id="1.20.120.1760">
    <property type="match status" value="1"/>
</dbReference>
<gene>
    <name evidence="8" type="ORF">PCOR1329_LOCUS4065</name>
</gene>
<feature type="non-terminal residue" evidence="8">
    <location>
        <position position="1"/>
    </location>
</feature>
<evidence type="ECO:0000256" key="5">
    <source>
        <dbReference type="RuleBase" id="RU003750"/>
    </source>
</evidence>
<evidence type="ECO:0000313" key="8">
    <source>
        <dbReference type="EMBL" id="CAK0793922.1"/>
    </source>
</evidence>
<proteinExistence type="inferred from homology"/>
<dbReference type="InterPro" id="IPR014472">
    <property type="entry name" value="CHOPT"/>
</dbReference>
<evidence type="ECO:0000256" key="4">
    <source>
        <dbReference type="ARBA" id="ARBA00023136"/>
    </source>
</evidence>
<organism evidence="8 9">
    <name type="scientific">Prorocentrum cordatum</name>
    <dbReference type="NCBI Taxonomy" id="2364126"/>
    <lineage>
        <taxon>Eukaryota</taxon>
        <taxon>Sar</taxon>
        <taxon>Alveolata</taxon>
        <taxon>Dinophyceae</taxon>
        <taxon>Prorocentrales</taxon>
        <taxon>Prorocentraceae</taxon>
        <taxon>Prorocentrum</taxon>
    </lineage>
</organism>
<reference evidence="8" key="1">
    <citation type="submission" date="2023-10" db="EMBL/GenBank/DDBJ databases">
        <authorList>
            <person name="Chen Y."/>
            <person name="Shah S."/>
            <person name="Dougan E. K."/>
            <person name="Thang M."/>
            <person name="Chan C."/>
        </authorList>
    </citation>
    <scope>NUCLEOTIDE SEQUENCE [LARGE SCALE GENOMIC DNA]</scope>
</reference>
<feature type="compositionally biased region" description="Polar residues" evidence="6">
    <location>
        <begin position="371"/>
        <end position="398"/>
    </location>
</feature>
<keyword evidence="7" id="KW-0812">Transmembrane</keyword>
<dbReference type="Proteomes" id="UP001189429">
    <property type="component" value="Unassembled WGS sequence"/>
</dbReference>
<feature type="region of interest" description="Disordered" evidence="6">
    <location>
        <begin position="45"/>
        <end position="69"/>
    </location>
</feature>
<comment type="subcellular location">
    <subcellularLocation>
        <location evidence="1">Membrane</location>
    </subcellularLocation>
</comment>
<dbReference type="InterPro" id="IPR048254">
    <property type="entry name" value="CDP_ALCOHOL_P_TRANSF_CS"/>
</dbReference>
<keyword evidence="9" id="KW-1185">Reference proteome</keyword>
<dbReference type="PROSITE" id="PS00379">
    <property type="entry name" value="CDP_ALCOHOL_P_TRANSF"/>
    <property type="match status" value="1"/>
</dbReference>
<name>A0ABN9PMI1_9DINO</name>
<evidence type="ECO:0008006" key="10">
    <source>
        <dbReference type="Google" id="ProtNLM"/>
    </source>
</evidence>
<keyword evidence="4 7" id="KW-0472">Membrane</keyword>
<comment type="similarity">
    <text evidence="2 5">Belongs to the CDP-alcohol phosphatidyltransferase class-I family.</text>
</comment>
<keyword evidence="7" id="KW-1133">Transmembrane helix</keyword>
<feature type="transmembrane region" description="Helical" evidence="7">
    <location>
        <begin position="253"/>
        <end position="270"/>
    </location>
</feature>
<dbReference type="InterPro" id="IPR000462">
    <property type="entry name" value="CDP-OH_P_trans"/>
</dbReference>
<dbReference type="InterPro" id="IPR043130">
    <property type="entry name" value="CDP-OH_PTrfase_TM_dom"/>
</dbReference>
<evidence type="ECO:0000256" key="2">
    <source>
        <dbReference type="ARBA" id="ARBA00010441"/>
    </source>
</evidence>
<evidence type="ECO:0000256" key="6">
    <source>
        <dbReference type="SAM" id="MobiDB-lite"/>
    </source>
</evidence>
<feature type="region of interest" description="Disordered" evidence="6">
    <location>
        <begin position="342"/>
        <end position="412"/>
    </location>
</feature>
<evidence type="ECO:0000256" key="7">
    <source>
        <dbReference type="SAM" id="Phobius"/>
    </source>
</evidence>
<feature type="compositionally biased region" description="Basic and acidic residues" evidence="6">
    <location>
        <begin position="342"/>
        <end position="355"/>
    </location>
</feature>
<evidence type="ECO:0000313" key="9">
    <source>
        <dbReference type="Proteomes" id="UP001189429"/>
    </source>
</evidence>
<dbReference type="Pfam" id="PF01066">
    <property type="entry name" value="CDP-OH_P_transf"/>
    <property type="match status" value="1"/>
</dbReference>
<comment type="caution">
    <text evidence="8">The sequence shown here is derived from an EMBL/GenBank/DDBJ whole genome shotgun (WGS) entry which is preliminary data.</text>
</comment>
<dbReference type="PANTHER" id="PTHR10414:SF37">
    <property type="entry name" value="BB IN A BOXCAR, ISOFORM C"/>
    <property type="match status" value="1"/>
</dbReference>
<sequence length="426" mass="44622">APGATQDMVFQWVDCPAFGRQGQPQQHYLAAPALSCLAGTGGAGGGGAEGGRAVPGRGSSRKRVGRGSSAVEDRLAAPLLAAAAGACLATAFAAPAGAPPRRGLGGDGPLCKPLGASMGKRHASDLGLVTERIATLLFGRFPILQDRRQEGAAPLHRGRACSSQGGGGRAALLAVLSKDRAGRKDGLESIAEHTYHPGSYTPLDNLLNPRWMWLTERLPTWLAPNLVTVVGFAPLVASYLLLWRYSPDFATTVPRWLCLFVAFSTFFYQSTDAMDGKQARRTGSATPLGQLFDHGFDCLACISVHSAAGMVLLFGGSYLNVGCIAALMTGFFLAQWQERRGGSKARDQGQSRGETRGSPGAGVVEEEAGENSPSGPFIAQNQSPESSGVTRVRANSGSLFGIPNPSYPGPELPRIIRASRALNHQG</sequence>
<dbReference type="EMBL" id="CAUYUJ010001054">
    <property type="protein sequence ID" value="CAK0793922.1"/>
    <property type="molecule type" value="Genomic_DNA"/>
</dbReference>
<protein>
    <recommendedName>
        <fullName evidence="10">CDP-diacylglycerol--inositol 3-phosphatidyltransferase</fullName>
    </recommendedName>
</protein>
<keyword evidence="3 5" id="KW-0808">Transferase</keyword>
<evidence type="ECO:0000256" key="3">
    <source>
        <dbReference type="ARBA" id="ARBA00022679"/>
    </source>
</evidence>
<evidence type="ECO:0000256" key="1">
    <source>
        <dbReference type="ARBA" id="ARBA00004370"/>
    </source>
</evidence>